<keyword evidence="4" id="KW-1133">Transmembrane helix</keyword>
<feature type="compositionally biased region" description="Polar residues" evidence="3">
    <location>
        <begin position="189"/>
        <end position="216"/>
    </location>
</feature>
<dbReference type="Gene3D" id="1.20.58.2220">
    <property type="entry name" value="Formin, FH2 domain"/>
    <property type="match status" value="1"/>
</dbReference>
<dbReference type="PANTHER" id="PTHR23213">
    <property type="entry name" value="FORMIN-RELATED"/>
    <property type="match status" value="1"/>
</dbReference>
<evidence type="ECO:0000259" key="6">
    <source>
        <dbReference type="PROSITE" id="PS51444"/>
    </source>
</evidence>
<evidence type="ECO:0000256" key="1">
    <source>
        <dbReference type="ARBA" id="ARBA00025793"/>
    </source>
</evidence>
<feature type="chain" id="PRO_5030035240" description="Formin-like protein" evidence="5">
    <location>
        <begin position="23"/>
        <end position="957"/>
    </location>
</feature>
<accession>A0A1U8ECP6</accession>
<evidence type="ECO:0000256" key="5">
    <source>
        <dbReference type="SAM" id="SignalP"/>
    </source>
</evidence>
<keyword evidence="8" id="KW-1185">Reference proteome</keyword>
<feature type="compositionally biased region" description="Low complexity" evidence="3">
    <location>
        <begin position="478"/>
        <end position="496"/>
    </location>
</feature>
<dbReference type="InterPro" id="IPR042201">
    <property type="entry name" value="FH2_Formin_sf"/>
</dbReference>
<reference evidence="7 8" key="1">
    <citation type="journal article" date="2014" name="Nat. Genet.">
        <title>Genome sequence of the hot pepper provides insights into the evolution of pungency in Capsicum species.</title>
        <authorList>
            <person name="Kim S."/>
            <person name="Park M."/>
            <person name="Yeom S.I."/>
            <person name="Kim Y.M."/>
            <person name="Lee J.M."/>
            <person name="Lee H.A."/>
            <person name="Seo E."/>
            <person name="Choi J."/>
            <person name="Cheong K."/>
            <person name="Kim K.T."/>
            <person name="Jung K."/>
            <person name="Lee G.W."/>
            <person name="Oh S.K."/>
            <person name="Bae C."/>
            <person name="Kim S.B."/>
            <person name="Lee H.Y."/>
            <person name="Kim S.Y."/>
            <person name="Kim M.S."/>
            <person name="Kang B.C."/>
            <person name="Jo Y.D."/>
            <person name="Yang H.B."/>
            <person name="Jeong H.J."/>
            <person name="Kang W.H."/>
            <person name="Kwon J.K."/>
            <person name="Shin C."/>
            <person name="Lim J.Y."/>
            <person name="Park J.H."/>
            <person name="Huh J.H."/>
            <person name="Kim J.S."/>
            <person name="Kim B.D."/>
            <person name="Cohen O."/>
            <person name="Paran I."/>
            <person name="Suh M.C."/>
            <person name="Lee S.B."/>
            <person name="Kim Y.K."/>
            <person name="Shin Y."/>
            <person name="Noh S.J."/>
            <person name="Park J."/>
            <person name="Seo Y.S."/>
            <person name="Kwon S.Y."/>
            <person name="Kim H.A."/>
            <person name="Park J.M."/>
            <person name="Kim H.J."/>
            <person name="Choi S.B."/>
            <person name="Bosland P.W."/>
            <person name="Reeves G."/>
            <person name="Jo S.H."/>
            <person name="Lee B.W."/>
            <person name="Cho H.T."/>
            <person name="Choi H.S."/>
            <person name="Lee M.S."/>
            <person name="Yu Y."/>
            <person name="Do Choi Y."/>
            <person name="Park B.S."/>
            <person name="van Deynze A."/>
            <person name="Ashrafi H."/>
            <person name="Hill T."/>
            <person name="Kim W.T."/>
            <person name="Pai H.S."/>
            <person name="Ahn H.K."/>
            <person name="Yeam I."/>
            <person name="Giovannoni J.J."/>
            <person name="Rose J.K."/>
            <person name="Sorensen I."/>
            <person name="Lee S.J."/>
            <person name="Kim R.W."/>
            <person name="Choi I.Y."/>
            <person name="Choi B.S."/>
            <person name="Lim J.S."/>
            <person name="Lee Y.H."/>
            <person name="Choi D."/>
        </authorList>
    </citation>
    <scope>NUCLEOTIDE SEQUENCE [LARGE SCALE GENOMIC DNA]</scope>
    <source>
        <strain evidence="8">cv. CM334</strain>
    </source>
</reference>
<dbReference type="Pfam" id="PF02181">
    <property type="entry name" value="FH2"/>
    <property type="match status" value="1"/>
</dbReference>
<accession>A0A2G2XZF8</accession>
<name>A0A1U8ECP6_CAPAN</name>
<reference evidence="7 8" key="2">
    <citation type="journal article" date="2017" name="Genome Biol.">
        <title>New reference genome sequences of hot pepper reveal the massive evolution of plant disease-resistance genes by retroduplication.</title>
        <authorList>
            <person name="Kim S."/>
            <person name="Park J."/>
            <person name="Yeom S.I."/>
            <person name="Kim Y.M."/>
            <person name="Seo E."/>
            <person name="Kim K.T."/>
            <person name="Kim M.S."/>
            <person name="Lee J.M."/>
            <person name="Cheong K."/>
            <person name="Shin H.S."/>
            <person name="Kim S.B."/>
            <person name="Han K."/>
            <person name="Lee J."/>
            <person name="Park M."/>
            <person name="Lee H.A."/>
            <person name="Lee H.Y."/>
            <person name="Lee Y."/>
            <person name="Oh S."/>
            <person name="Lee J.H."/>
            <person name="Choi E."/>
            <person name="Choi E."/>
            <person name="Lee S.E."/>
            <person name="Jeon J."/>
            <person name="Kim H."/>
            <person name="Choi G."/>
            <person name="Song H."/>
            <person name="Lee J."/>
            <person name="Lee S.C."/>
            <person name="Kwon J.K."/>
            <person name="Lee H.Y."/>
            <person name="Koo N."/>
            <person name="Hong Y."/>
            <person name="Kim R.W."/>
            <person name="Kang W.H."/>
            <person name="Huh J.H."/>
            <person name="Kang B.C."/>
            <person name="Yang T.J."/>
            <person name="Lee Y.H."/>
            <person name="Bennetzen J.L."/>
            <person name="Choi D."/>
        </authorList>
    </citation>
    <scope>NUCLEOTIDE SEQUENCE [LARGE SCALE GENOMIC DNA]</scope>
    <source>
        <strain evidence="8">cv. CM334</strain>
    </source>
</reference>
<dbReference type="SMR" id="A0A1U8ECP6"/>
<feature type="region of interest" description="Disordered" evidence="3">
    <location>
        <begin position="913"/>
        <end position="935"/>
    </location>
</feature>
<dbReference type="AlphaFoldDB" id="A0A1U8ECP6"/>
<feature type="domain" description="FH2" evidence="6">
    <location>
        <begin position="491"/>
        <end position="922"/>
    </location>
</feature>
<comment type="caution">
    <text evidence="7">The sequence shown here is derived from an EMBL/GenBank/DDBJ whole genome shotgun (WGS) entry which is preliminary data.</text>
</comment>
<dbReference type="STRING" id="4072.A0A1U8ECP6"/>
<comment type="similarity">
    <text evidence="1">Belongs to the formin-like family. Class-I subfamily.</text>
</comment>
<dbReference type="InterPro" id="IPR015425">
    <property type="entry name" value="FH2_Formin"/>
</dbReference>
<evidence type="ECO:0000256" key="4">
    <source>
        <dbReference type="SAM" id="Phobius"/>
    </source>
</evidence>
<dbReference type="OrthoDB" id="1668162at2759"/>
<evidence type="ECO:0000256" key="3">
    <source>
        <dbReference type="SAM" id="MobiDB-lite"/>
    </source>
</evidence>
<evidence type="ECO:0000313" key="8">
    <source>
        <dbReference type="Proteomes" id="UP000222542"/>
    </source>
</evidence>
<dbReference type="GO" id="GO:0030036">
    <property type="term" value="P:actin cytoskeleton organization"/>
    <property type="evidence" value="ECO:0000318"/>
    <property type="project" value="GO_Central"/>
</dbReference>
<feature type="signal peptide" evidence="5">
    <location>
        <begin position="1"/>
        <end position="22"/>
    </location>
</feature>
<dbReference type="PROSITE" id="PS51444">
    <property type="entry name" value="FH2"/>
    <property type="match status" value="1"/>
</dbReference>
<sequence>MGVRGVAQLFVFIVVLFTIVAAKPVSKSPEEHLLANQINSVGINQELAEELWLNCRLELEHSNEVFEDLKFSGSGEEASGSHGILSNRRSLTKNKEKNVNVLNKEVLMGCLMKKNLLFPVSGEQEHSPTWYSRCKDFLFSWYGAPRRRELLQVGDAPSPAPAPATSPSETPNSPPPAPPPSKPFFPVDYNNSSKSSAPSDQSFISQNSTSDGQSNKKSNTKTILVAVLVTASVTFIVVALFFICYCKVCGVGYRKGKNDERPLLSLSISDHSAASIHGNAGNYSVSDDSNGKMGKNFYMEQNALNGSKSEIPLGTVTGIAVATVGNSTQIPPGKMAMHGQPPLKPPPGRLNPFEDPASPIPPPLAGDSAQIPPGRMGMHGQPSLRPPPGRVNPFEDPVSPSPPPIPPAKTANLAAPAPPPPPPKPSAGGPRPPAPGPPPPPPIPIRAKAGPRPPPPPAPGATPPRPPPTGLKPPRPSPLGSNASSSASNEESGADASKTKLKPFFWDKVLANPDHSMVWHQIKSGSFQFDEEMIESLFGYAHADKDKNGPKKNSTFQDAPNQYVQIIDQKKAQNLAILLKALNVTTEEVCDALKEGNELPPELVQTLLKMAPTSDEELKLRVYNGDLSRLGPAERFLKVLVDIPFAFKRLESLLFMCSLQEEATMVKESFATLEAACTELRKSRLFHKLLEAVLKTGNRMNDGTFRGGAQAFKLDTLLKLSDVKGVDGKTTLLHFVVQEIIRSEGIRAARARDRGSASSVKSDDLPEDQSQDAEEYYRSTGLQVVSGLSSELENVKKAAILDADSLTGTVSKLGRALKQSRDFLNSEMKNVDAEDRFQQTLKNFVQNSEVDIMWLFEEEKRIMALVKSTGDYFHGNAGKDEGLRLFVIVRDFLIILDKVCIEVKNAQRKLNGTPKKENLASKTSESTNPPPLDLRQKLFPAITDKRIDDSSSDDDAS</sequence>
<proteinExistence type="inferred from homology"/>
<protein>
    <recommendedName>
        <fullName evidence="2">Formin-like protein</fullName>
    </recommendedName>
</protein>
<dbReference type="GO" id="GO:0051015">
    <property type="term" value="F:actin filament binding"/>
    <property type="evidence" value="ECO:0000318"/>
    <property type="project" value="GO_Central"/>
</dbReference>
<keyword evidence="4" id="KW-0812">Transmembrane</keyword>
<dbReference type="GO" id="GO:0005856">
    <property type="term" value="C:cytoskeleton"/>
    <property type="evidence" value="ECO:0000318"/>
    <property type="project" value="GO_Central"/>
</dbReference>
<dbReference type="OMA" id="MEETSWA"/>
<dbReference type="KEGG" id="cann:107845288"/>
<feature type="region of interest" description="Disordered" evidence="3">
    <location>
        <begin position="153"/>
        <end position="216"/>
    </location>
</feature>
<dbReference type="InterPro" id="IPR027643">
    <property type="entry name" value="Formin-like_plant"/>
</dbReference>
<dbReference type="PANTHER" id="PTHR23213:SF269">
    <property type="entry name" value="FORMIN-LIKE PROTEIN 5"/>
    <property type="match status" value="1"/>
</dbReference>
<evidence type="ECO:0000256" key="2">
    <source>
        <dbReference type="RuleBase" id="RU361260"/>
    </source>
</evidence>
<feature type="compositionally biased region" description="Pro residues" evidence="3">
    <location>
        <begin position="416"/>
        <end position="444"/>
    </location>
</feature>
<feature type="region of interest" description="Disordered" evidence="3">
    <location>
        <begin position="752"/>
        <end position="773"/>
    </location>
</feature>
<dbReference type="Gramene" id="PHT62870">
    <property type="protein sequence ID" value="PHT62870"/>
    <property type="gene ID" value="T459_33251"/>
</dbReference>
<dbReference type="Proteomes" id="UP000222542">
    <property type="component" value="Unassembled WGS sequence"/>
</dbReference>
<keyword evidence="4" id="KW-0472">Membrane</keyword>
<evidence type="ECO:0000313" key="7">
    <source>
        <dbReference type="EMBL" id="PHT62870.1"/>
    </source>
</evidence>
<dbReference type="EMBL" id="AYRZ02000053">
    <property type="protein sequence ID" value="PHT62870.1"/>
    <property type="molecule type" value="Genomic_DNA"/>
</dbReference>
<dbReference type="SMART" id="SM00498">
    <property type="entry name" value="FH2"/>
    <property type="match status" value="1"/>
</dbReference>
<feature type="region of interest" description="Disordered" evidence="3">
    <location>
        <begin position="330"/>
        <end position="496"/>
    </location>
</feature>
<organism evidence="7 8">
    <name type="scientific">Capsicum annuum</name>
    <name type="common">Capsicum pepper</name>
    <dbReference type="NCBI Taxonomy" id="4072"/>
    <lineage>
        <taxon>Eukaryota</taxon>
        <taxon>Viridiplantae</taxon>
        <taxon>Streptophyta</taxon>
        <taxon>Embryophyta</taxon>
        <taxon>Tracheophyta</taxon>
        <taxon>Spermatophyta</taxon>
        <taxon>Magnoliopsida</taxon>
        <taxon>eudicotyledons</taxon>
        <taxon>Gunneridae</taxon>
        <taxon>Pentapetalae</taxon>
        <taxon>asterids</taxon>
        <taxon>lamiids</taxon>
        <taxon>Solanales</taxon>
        <taxon>Solanaceae</taxon>
        <taxon>Solanoideae</taxon>
        <taxon>Capsiceae</taxon>
        <taxon>Capsicum</taxon>
    </lineage>
</organism>
<gene>
    <name evidence="7" type="ORF">T459_33251</name>
</gene>
<keyword evidence="5" id="KW-0732">Signal</keyword>
<dbReference type="GO" id="GO:0045010">
    <property type="term" value="P:actin nucleation"/>
    <property type="evidence" value="ECO:0007669"/>
    <property type="project" value="InterPro"/>
</dbReference>
<feature type="compositionally biased region" description="Pro residues" evidence="3">
    <location>
        <begin position="451"/>
        <end position="477"/>
    </location>
</feature>
<feature type="transmembrane region" description="Helical" evidence="4">
    <location>
        <begin position="223"/>
        <end position="245"/>
    </location>
</feature>
<dbReference type="SUPFAM" id="SSF101447">
    <property type="entry name" value="Formin homology 2 domain (FH2 domain)"/>
    <property type="match status" value="1"/>
</dbReference>
<feature type="compositionally biased region" description="Pro residues" evidence="3">
    <location>
        <begin position="172"/>
        <end position="183"/>
    </location>
</feature>